<keyword evidence="3 5" id="KW-0862">Zinc</keyword>
<evidence type="ECO:0000256" key="2">
    <source>
        <dbReference type="ARBA" id="ARBA00022723"/>
    </source>
</evidence>
<evidence type="ECO:0000256" key="3">
    <source>
        <dbReference type="ARBA" id="ARBA00022833"/>
    </source>
</evidence>
<dbReference type="InterPro" id="IPR036291">
    <property type="entry name" value="NAD(P)-bd_dom_sf"/>
</dbReference>
<evidence type="ECO:0000259" key="6">
    <source>
        <dbReference type="SMART" id="SM00829"/>
    </source>
</evidence>
<gene>
    <name evidence="7" type="ORF">E0H73_34405</name>
</gene>
<protein>
    <submittedName>
        <fullName evidence="7">Alcohol dehydrogenase</fullName>
    </submittedName>
</protein>
<dbReference type="PANTHER" id="PTHR43401:SF2">
    <property type="entry name" value="L-THREONINE 3-DEHYDROGENASE"/>
    <property type="match status" value="1"/>
</dbReference>
<dbReference type="Pfam" id="PF00107">
    <property type="entry name" value="ADH_zinc_N"/>
    <property type="match status" value="1"/>
</dbReference>
<keyword evidence="2 5" id="KW-0479">Metal-binding</keyword>
<evidence type="ECO:0000256" key="1">
    <source>
        <dbReference type="ARBA" id="ARBA00001947"/>
    </source>
</evidence>
<dbReference type="AlphaFoldDB" id="A0A4R0K971"/>
<comment type="cofactor">
    <cofactor evidence="1 5">
        <name>Zn(2+)</name>
        <dbReference type="ChEBI" id="CHEBI:29105"/>
    </cofactor>
</comment>
<dbReference type="InterPro" id="IPR013154">
    <property type="entry name" value="ADH-like_N"/>
</dbReference>
<name>A0A4R0K971_9ACTN</name>
<dbReference type="Pfam" id="PF08240">
    <property type="entry name" value="ADH_N"/>
    <property type="match status" value="1"/>
</dbReference>
<dbReference type="Gene3D" id="3.90.180.10">
    <property type="entry name" value="Medium-chain alcohol dehydrogenases, catalytic domain"/>
    <property type="match status" value="1"/>
</dbReference>
<keyword evidence="4" id="KW-0560">Oxidoreductase</keyword>
<keyword evidence="8" id="KW-1185">Reference proteome</keyword>
<dbReference type="EMBL" id="SJKB01000013">
    <property type="protein sequence ID" value="TCC56239.1"/>
    <property type="molecule type" value="Genomic_DNA"/>
</dbReference>
<dbReference type="Proteomes" id="UP000291144">
    <property type="component" value="Unassembled WGS sequence"/>
</dbReference>
<proteinExistence type="inferred from homology"/>
<feature type="domain" description="Enoyl reductase (ER)" evidence="6">
    <location>
        <begin position="8"/>
        <end position="317"/>
    </location>
</feature>
<sequence length="326" mass="34215">MRAVQFQGVDTLALADLDVPRIGADEILVALRSVGICHSDFELLEGRYIIPFGYPIIPGHEWSGQVAEVGQDVTGLAVGDRVLGECVIGSEHFGFSISGAAAEYFVARPEWLHKVPDELTDSQAALVEPFSCAYFATMRAGNVNASDTVVVFGAGPIGLSCVAVAATIGARVIAAEPDKTRADLARQLGAEEVVDPTSDGFTDQVRELTGGRGADVVMEASGQPAAMAATLEVAGFNGRLVNIGIDVGRSATAKLGLIQSKQLQIRGTIGSPGVWPETLRFLARTGLDLTPMITGRYPLDRAPEAYAAARRTGENVKVHIENGGAG</sequence>
<dbReference type="GO" id="GO:0008270">
    <property type="term" value="F:zinc ion binding"/>
    <property type="evidence" value="ECO:0007669"/>
    <property type="project" value="InterPro"/>
</dbReference>
<comment type="similarity">
    <text evidence="5">Belongs to the zinc-containing alcohol dehydrogenase family.</text>
</comment>
<dbReference type="SUPFAM" id="SSF50129">
    <property type="entry name" value="GroES-like"/>
    <property type="match status" value="1"/>
</dbReference>
<dbReference type="PROSITE" id="PS00059">
    <property type="entry name" value="ADH_ZINC"/>
    <property type="match status" value="1"/>
</dbReference>
<evidence type="ECO:0000256" key="5">
    <source>
        <dbReference type="RuleBase" id="RU361277"/>
    </source>
</evidence>
<dbReference type="InterPro" id="IPR013149">
    <property type="entry name" value="ADH-like_C"/>
</dbReference>
<evidence type="ECO:0000256" key="4">
    <source>
        <dbReference type="ARBA" id="ARBA00023002"/>
    </source>
</evidence>
<dbReference type="PANTHER" id="PTHR43401">
    <property type="entry name" value="L-THREONINE 3-DEHYDROGENASE"/>
    <property type="match status" value="1"/>
</dbReference>
<organism evidence="7 8">
    <name type="scientific">Kribbella pittospori</name>
    <dbReference type="NCBI Taxonomy" id="722689"/>
    <lineage>
        <taxon>Bacteria</taxon>
        <taxon>Bacillati</taxon>
        <taxon>Actinomycetota</taxon>
        <taxon>Actinomycetes</taxon>
        <taxon>Propionibacteriales</taxon>
        <taxon>Kribbellaceae</taxon>
        <taxon>Kribbella</taxon>
    </lineage>
</organism>
<evidence type="ECO:0000313" key="7">
    <source>
        <dbReference type="EMBL" id="TCC56239.1"/>
    </source>
</evidence>
<dbReference type="InterPro" id="IPR002328">
    <property type="entry name" value="ADH_Zn_CS"/>
</dbReference>
<reference evidence="7 8" key="1">
    <citation type="submission" date="2019-02" db="EMBL/GenBank/DDBJ databases">
        <title>Kribbella capetownensis sp. nov. and Kribbella speibonae sp. nov., isolated from soil.</title>
        <authorList>
            <person name="Curtis S.M."/>
            <person name="Norton I."/>
            <person name="Everest G.J."/>
            <person name="Meyers P.R."/>
        </authorList>
    </citation>
    <scope>NUCLEOTIDE SEQUENCE [LARGE SCALE GENOMIC DNA]</scope>
    <source>
        <strain evidence="7 8">NRRL B-24813</strain>
    </source>
</reference>
<dbReference type="InterPro" id="IPR050129">
    <property type="entry name" value="Zn_alcohol_dh"/>
</dbReference>
<dbReference type="SMART" id="SM00829">
    <property type="entry name" value="PKS_ER"/>
    <property type="match status" value="1"/>
</dbReference>
<dbReference type="SUPFAM" id="SSF51735">
    <property type="entry name" value="NAD(P)-binding Rossmann-fold domains"/>
    <property type="match status" value="1"/>
</dbReference>
<dbReference type="GO" id="GO:0016491">
    <property type="term" value="F:oxidoreductase activity"/>
    <property type="evidence" value="ECO:0007669"/>
    <property type="project" value="UniProtKB-KW"/>
</dbReference>
<accession>A0A4R0K971</accession>
<comment type="caution">
    <text evidence="7">The sequence shown here is derived from an EMBL/GenBank/DDBJ whole genome shotgun (WGS) entry which is preliminary data.</text>
</comment>
<evidence type="ECO:0000313" key="8">
    <source>
        <dbReference type="Proteomes" id="UP000291144"/>
    </source>
</evidence>
<dbReference type="InterPro" id="IPR020843">
    <property type="entry name" value="ER"/>
</dbReference>
<dbReference type="InterPro" id="IPR011032">
    <property type="entry name" value="GroES-like_sf"/>
</dbReference>
<dbReference type="RefSeq" id="WP_131363487.1">
    <property type="nucleotide sequence ID" value="NZ_SJKB01000013.1"/>
</dbReference>
<dbReference type="OrthoDB" id="5295340at2"/>